<accession>A0ABD0QQK7</accession>
<comment type="caution">
    <text evidence="2">The sequence shown here is derived from an EMBL/GenBank/DDBJ whole genome shotgun (WGS) entry which is preliminary data.</text>
</comment>
<dbReference type="Proteomes" id="UP001529510">
    <property type="component" value="Unassembled WGS sequence"/>
</dbReference>
<dbReference type="EMBL" id="JAMKFB020000007">
    <property type="protein sequence ID" value="KAL0188501.1"/>
    <property type="molecule type" value="Genomic_DNA"/>
</dbReference>
<evidence type="ECO:0000313" key="3">
    <source>
        <dbReference type="Proteomes" id="UP001529510"/>
    </source>
</evidence>
<gene>
    <name evidence="2" type="ORF">M9458_015600</name>
</gene>
<organism evidence="2 3">
    <name type="scientific">Cirrhinus mrigala</name>
    <name type="common">Mrigala</name>
    <dbReference type="NCBI Taxonomy" id="683832"/>
    <lineage>
        <taxon>Eukaryota</taxon>
        <taxon>Metazoa</taxon>
        <taxon>Chordata</taxon>
        <taxon>Craniata</taxon>
        <taxon>Vertebrata</taxon>
        <taxon>Euteleostomi</taxon>
        <taxon>Actinopterygii</taxon>
        <taxon>Neopterygii</taxon>
        <taxon>Teleostei</taxon>
        <taxon>Ostariophysi</taxon>
        <taxon>Cypriniformes</taxon>
        <taxon>Cyprinidae</taxon>
        <taxon>Labeoninae</taxon>
        <taxon>Labeonini</taxon>
        <taxon>Cirrhinus</taxon>
    </lineage>
</organism>
<protein>
    <submittedName>
        <fullName evidence="2">Uncharacterized protein</fullName>
    </submittedName>
</protein>
<feature type="compositionally biased region" description="Pro residues" evidence="1">
    <location>
        <begin position="10"/>
        <end position="20"/>
    </location>
</feature>
<reference evidence="2 3" key="1">
    <citation type="submission" date="2024-05" db="EMBL/GenBank/DDBJ databases">
        <title>Genome sequencing and assembly of Indian major carp, Cirrhinus mrigala (Hamilton, 1822).</title>
        <authorList>
            <person name="Mohindra V."/>
            <person name="Chowdhury L.M."/>
            <person name="Lal K."/>
            <person name="Jena J.K."/>
        </authorList>
    </citation>
    <scope>NUCLEOTIDE SEQUENCE [LARGE SCALE GENOMIC DNA]</scope>
    <source>
        <strain evidence="2">CM1030</strain>
        <tissue evidence="2">Blood</tissue>
    </source>
</reference>
<sequence>MVSQQQPRPSSTPPKRPLPLSPARGAQPKPSCGGLMVKMPPSAGPKPVGKVTAVPPLKAFR</sequence>
<keyword evidence="3" id="KW-1185">Reference proteome</keyword>
<proteinExistence type="predicted"/>
<feature type="region of interest" description="Disordered" evidence="1">
    <location>
        <begin position="1"/>
        <end position="61"/>
    </location>
</feature>
<name>A0ABD0QQK7_CIRMR</name>
<evidence type="ECO:0000256" key="1">
    <source>
        <dbReference type="SAM" id="MobiDB-lite"/>
    </source>
</evidence>
<feature type="non-terminal residue" evidence="2">
    <location>
        <position position="61"/>
    </location>
</feature>
<evidence type="ECO:0000313" key="2">
    <source>
        <dbReference type="EMBL" id="KAL0188501.1"/>
    </source>
</evidence>
<dbReference type="AlphaFoldDB" id="A0ABD0QQK7"/>